<dbReference type="Proteomes" id="UP001341281">
    <property type="component" value="Chromosome 07"/>
</dbReference>
<accession>A0AAQ3U621</accession>
<evidence type="ECO:0000256" key="3">
    <source>
        <dbReference type="ARBA" id="ARBA00012362"/>
    </source>
</evidence>
<name>A0AAQ3U621_PASNO</name>
<evidence type="ECO:0000256" key="5">
    <source>
        <dbReference type="ARBA" id="ARBA00022793"/>
    </source>
</evidence>
<dbReference type="EMBL" id="CP144751">
    <property type="protein sequence ID" value="WVZ86026.1"/>
    <property type="molecule type" value="Genomic_DNA"/>
</dbReference>
<proteinExistence type="inferred from homology"/>
<keyword evidence="8" id="KW-0456">Lyase</keyword>
<comment type="pathway">
    <text evidence="2">Amino-acid biosynthesis; L-tryptophan biosynthesis; L-tryptophan from chorismate: step 4/5.</text>
</comment>
<dbReference type="Pfam" id="PF00218">
    <property type="entry name" value="IGPS"/>
    <property type="match status" value="1"/>
</dbReference>
<dbReference type="NCBIfam" id="NF001372">
    <property type="entry name" value="PRK00278.1-4"/>
    <property type="match status" value="1"/>
</dbReference>
<dbReference type="NCBIfam" id="NF001377">
    <property type="entry name" value="PRK00278.2-4"/>
    <property type="match status" value="1"/>
</dbReference>
<evidence type="ECO:0000256" key="7">
    <source>
        <dbReference type="ARBA" id="ARBA00023141"/>
    </source>
</evidence>
<feature type="domain" description="Indole-3-glycerol phosphate synthase" evidence="10">
    <location>
        <begin position="145"/>
        <end position="409"/>
    </location>
</feature>
<feature type="compositionally biased region" description="Low complexity" evidence="9">
    <location>
        <begin position="74"/>
        <end position="89"/>
    </location>
</feature>
<dbReference type="InterPro" id="IPR013798">
    <property type="entry name" value="Indole-3-glycerol_P_synth_dom"/>
</dbReference>
<protein>
    <recommendedName>
        <fullName evidence="3">indole-3-glycerol-phosphate synthase</fullName>
        <ecNumber evidence="3">4.1.1.48</ecNumber>
    </recommendedName>
</protein>
<organism evidence="11 12">
    <name type="scientific">Paspalum notatum var. saurae</name>
    <dbReference type="NCBI Taxonomy" id="547442"/>
    <lineage>
        <taxon>Eukaryota</taxon>
        <taxon>Viridiplantae</taxon>
        <taxon>Streptophyta</taxon>
        <taxon>Embryophyta</taxon>
        <taxon>Tracheophyta</taxon>
        <taxon>Spermatophyta</taxon>
        <taxon>Magnoliopsida</taxon>
        <taxon>Liliopsida</taxon>
        <taxon>Poales</taxon>
        <taxon>Poaceae</taxon>
        <taxon>PACMAD clade</taxon>
        <taxon>Panicoideae</taxon>
        <taxon>Andropogonodae</taxon>
        <taxon>Paspaleae</taxon>
        <taxon>Paspalinae</taxon>
        <taxon>Paspalum</taxon>
    </lineage>
</organism>
<gene>
    <name evidence="11" type="ORF">U9M48_032873</name>
</gene>
<comment type="catalytic activity">
    <reaction evidence="1">
        <text>1-(2-carboxyphenylamino)-1-deoxy-D-ribulose 5-phosphate + H(+) = (1S,2R)-1-C-(indol-3-yl)glycerol 3-phosphate + CO2 + H2O</text>
        <dbReference type="Rhea" id="RHEA:23476"/>
        <dbReference type="ChEBI" id="CHEBI:15377"/>
        <dbReference type="ChEBI" id="CHEBI:15378"/>
        <dbReference type="ChEBI" id="CHEBI:16526"/>
        <dbReference type="ChEBI" id="CHEBI:58613"/>
        <dbReference type="ChEBI" id="CHEBI:58866"/>
        <dbReference type="EC" id="4.1.1.48"/>
    </reaction>
</comment>
<evidence type="ECO:0000256" key="9">
    <source>
        <dbReference type="SAM" id="MobiDB-lite"/>
    </source>
</evidence>
<evidence type="ECO:0000259" key="10">
    <source>
        <dbReference type="Pfam" id="PF00218"/>
    </source>
</evidence>
<dbReference type="InterPro" id="IPR013785">
    <property type="entry name" value="Aldolase_TIM"/>
</dbReference>
<dbReference type="EC" id="4.1.1.48" evidence="3"/>
<dbReference type="InterPro" id="IPR011060">
    <property type="entry name" value="RibuloseP-bd_barrel"/>
</dbReference>
<keyword evidence="6" id="KW-0822">Tryptophan biosynthesis</keyword>
<dbReference type="InterPro" id="IPR001468">
    <property type="entry name" value="Indole-3-GlycerolPSynthase_CS"/>
</dbReference>
<dbReference type="CDD" id="cd00331">
    <property type="entry name" value="IGPS"/>
    <property type="match status" value="1"/>
</dbReference>
<dbReference type="FunFam" id="3.20.20.70:FF:000146">
    <property type="entry name" value="Indole-3-glycerol phosphate synthase chloroplastic"/>
    <property type="match status" value="1"/>
</dbReference>
<dbReference type="AlphaFoldDB" id="A0AAQ3U621"/>
<evidence type="ECO:0000256" key="1">
    <source>
        <dbReference type="ARBA" id="ARBA00001633"/>
    </source>
</evidence>
<dbReference type="GO" id="GO:0004425">
    <property type="term" value="F:indole-3-glycerol-phosphate synthase activity"/>
    <property type="evidence" value="ECO:0007669"/>
    <property type="project" value="UniProtKB-EC"/>
</dbReference>
<feature type="compositionally biased region" description="Low complexity" evidence="9">
    <location>
        <begin position="28"/>
        <end position="45"/>
    </location>
</feature>
<dbReference type="GO" id="GO:0004640">
    <property type="term" value="F:phosphoribosylanthranilate isomerase activity"/>
    <property type="evidence" value="ECO:0007669"/>
    <property type="project" value="TreeGrafter"/>
</dbReference>
<dbReference type="Gene3D" id="3.20.20.70">
    <property type="entry name" value="Aldolase class I"/>
    <property type="match status" value="1"/>
</dbReference>
<keyword evidence="12" id="KW-1185">Reference proteome</keyword>
<dbReference type="SUPFAM" id="SSF51366">
    <property type="entry name" value="Ribulose-phoshate binding barrel"/>
    <property type="match status" value="1"/>
</dbReference>
<keyword evidence="7" id="KW-0057">Aromatic amino acid biosynthesis</keyword>
<keyword evidence="5" id="KW-0210">Decarboxylase</keyword>
<dbReference type="PANTHER" id="PTHR22854">
    <property type="entry name" value="TRYPTOPHAN BIOSYNTHESIS PROTEIN"/>
    <property type="match status" value="1"/>
</dbReference>
<evidence type="ECO:0000313" key="11">
    <source>
        <dbReference type="EMBL" id="WVZ86026.1"/>
    </source>
</evidence>
<evidence type="ECO:0000313" key="12">
    <source>
        <dbReference type="Proteomes" id="UP001341281"/>
    </source>
</evidence>
<evidence type="ECO:0000256" key="6">
    <source>
        <dbReference type="ARBA" id="ARBA00022822"/>
    </source>
</evidence>
<dbReference type="HAMAP" id="MF_00134_B">
    <property type="entry name" value="IGPS_B"/>
    <property type="match status" value="1"/>
</dbReference>
<reference evidence="11 12" key="1">
    <citation type="submission" date="2024-02" db="EMBL/GenBank/DDBJ databases">
        <title>High-quality chromosome-scale genome assembly of Pensacola bahiagrass (Paspalum notatum Flugge var. saurae).</title>
        <authorList>
            <person name="Vega J.M."/>
            <person name="Podio M."/>
            <person name="Orjuela J."/>
            <person name="Siena L.A."/>
            <person name="Pessino S.C."/>
            <person name="Combes M.C."/>
            <person name="Mariac C."/>
            <person name="Albertini E."/>
            <person name="Pupilli F."/>
            <person name="Ortiz J.P.A."/>
            <person name="Leblanc O."/>
        </authorList>
    </citation>
    <scope>NUCLEOTIDE SEQUENCE [LARGE SCALE GENOMIC DNA]</scope>
    <source>
        <strain evidence="11">R1</strain>
        <tissue evidence="11">Leaf</tissue>
    </source>
</reference>
<dbReference type="PROSITE" id="PS00614">
    <property type="entry name" value="IGPS"/>
    <property type="match status" value="1"/>
</dbReference>
<dbReference type="PANTHER" id="PTHR22854:SF2">
    <property type="entry name" value="INDOLE-3-GLYCEROL-PHOSPHATE SYNTHASE"/>
    <property type="match status" value="1"/>
</dbReference>
<evidence type="ECO:0000256" key="8">
    <source>
        <dbReference type="ARBA" id="ARBA00023239"/>
    </source>
</evidence>
<dbReference type="InterPro" id="IPR045186">
    <property type="entry name" value="Indole-3-glycerol_P_synth"/>
</dbReference>
<evidence type="ECO:0000256" key="4">
    <source>
        <dbReference type="ARBA" id="ARBA00022605"/>
    </source>
</evidence>
<sequence>MEAALAIGPAPPRPGLAAPTRYSHLRRPGTLAAGTAAARRPFAAAPMETATGGRPSPAPARCTRAETDSEVDEAATSSPAAEAEAAGATEPGGNGSPTADAATEVVAGVDGIRIRRRPVTGPAVHYVGPFQFRLENEGNTPRNILEKIVWDKDAEVSKMKERRPLYMLKGPLEAAPPARDFVGVLKASYDRTGLPALIAEVKKASPSRGVLREDFDPVQIAQAYEKYGAACLSVLTDEKYFQGSFDNLVAIRNAGVQCPLLCKEFIVDAWQLYYARSKGADAVLLIAAVLPDRDIKYMLKICKILGMAALVEVHDEREMDRVLAIDGVQLIGINNRNLETFEVDISNTKKLLEGERGQIIAQKDVIIVGESGLFTPDHISFVQTAGVKAVLVGESLIKQEDPGKAIARLFGKDISHVRAA</sequence>
<evidence type="ECO:0000256" key="2">
    <source>
        <dbReference type="ARBA" id="ARBA00004696"/>
    </source>
</evidence>
<feature type="region of interest" description="Disordered" evidence="9">
    <location>
        <begin position="1"/>
        <end position="100"/>
    </location>
</feature>
<dbReference type="GO" id="GO:0000162">
    <property type="term" value="P:L-tryptophan biosynthetic process"/>
    <property type="evidence" value="ECO:0007669"/>
    <property type="project" value="UniProtKB-KW"/>
</dbReference>
<keyword evidence="4" id="KW-0028">Amino-acid biosynthesis</keyword>